<comment type="caution">
    <text evidence="7">The sequence shown here is derived from an EMBL/GenBank/DDBJ whole genome shotgun (WGS) entry which is preliminary data.</text>
</comment>
<dbReference type="Pfam" id="PF00724">
    <property type="entry name" value="Oxidored_FMN"/>
    <property type="match status" value="1"/>
</dbReference>
<evidence type="ECO:0000256" key="2">
    <source>
        <dbReference type="ARBA" id="ARBA00022630"/>
    </source>
</evidence>
<accession>A0AAD6VFQ8</accession>
<evidence type="ECO:0000313" key="7">
    <source>
        <dbReference type="EMBL" id="KAJ7211339.1"/>
    </source>
</evidence>
<dbReference type="PANTHER" id="PTHR43656:SF2">
    <property type="entry name" value="BINDING OXIDOREDUCTASE, PUTATIVE (AFU_ORTHOLOGUE AFUA_2G08260)-RELATED"/>
    <property type="match status" value="1"/>
</dbReference>
<dbReference type="InterPro" id="IPR013785">
    <property type="entry name" value="Aldolase_TIM"/>
</dbReference>
<evidence type="ECO:0000256" key="1">
    <source>
        <dbReference type="ARBA" id="ARBA00005979"/>
    </source>
</evidence>
<evidence type="ECO:0000256" key="5">
    <source>
        <dbReference type="SAM" id="MobiDB-lite"/>
    </source>
</evidence>
<dbReference type="EMBL" id="JARJCW010000026">
    <property type="protein sequence ID" value="KAJ7211339.1"/>
    <property type="molecule type" value="Genomic_DNA"/>
</dbReference>
<dbReference type="SUPFAM" id="SSF51395">
    <property type="entry name" value="FMN-linked oxidoreductases"/>
    <property type="match status" value="1"/>
</dbReference>
<feature type="compositionally biased region" description="Polar residues" evidence="5">
    <location>
        <begin position="224"/>
        <end position="238"/>
    </location>
</feature>
<sequence length="238" mass="25708">MIITGNVQVSPAHLSLARDLIVPHELSEKTFEPIRALAAAMHGPGERGEGSLAIMQLSRAGRQSPNIFGGRFPFVPPLGSSEIRVRASLFPKPCLWLPVKEVVGAFVRGARVAAQTGFDGVELHAVHGYLLAQFISPKPTTLMPTLGMLRLHSRTIASWGLVDFVEISGGDYEKPGWTNQLPPRLIAQGVADFISGAVCPPALLSEFSWQSLRSAKHAQDQPQRRSASKPSKTTPHIA</sequence>
<dbReference type="InterPro" id="IPR051799">
    <property type="entry name" value="NADH_flavin_oxidoreductase"/>
</dbReference>
<dbReference type="GO" id="GO:0010181">
    <property type="term" value="F:FMN binding"/>
    <property type="evidence" value="ECO:0007669"/>
    <property type="project" value="InterPro"/>
</dbReference>
<evidence type="ECO:0000259" key="6">
    <source>
        <dbReference type="Pfam" id="PF00724"/>
    </source>
</evidence>
<gene>
    <name evidence="7" type="ORF">GGX14DRAFT_624355</name>
</gene>
<feature type="domain" description="NADH:flavin oxidoreductase/NADH oxidase N-terminal" evidence="6">
    <location>
        <begin position="49"/>
        <end position="138"/>
    </location>
</feature>
<reference evidence="7" key="1">
    <citation type="submission" date="2023-03" db="EMBL/GenBank/DDBJ databases">
        <title>Massive genome expansion in bonnet fungi (Mycena s.s.) driven by repeated elements and novel gene families across ecological guilds.</title>
        <authorList>
            <consortium name="Lawrence Berkeley National Laboratory"/>
            <person name="Harder C.B."/>
            <person name="Miyauchi S."/>
            <person name="Viragh M."/>
            <person name="Kuo A."/>
            <person name="Thoen E."/>
            <person name="Andreopoulos B."/>
            <person name="Lu D."/>
            <person name="Skrede I."/>
            <person name="Drula E."/>
            <person name="Henrissat B."/>
            <person name="Morin E."/>
            <person name="Kohler A."/>
            <person name="Barry K."/>
            <person name="LaButti K."/>
            <person name="Morin E."/>
            <person name="Salamov A."/>
            <person name="Lipzen A."/>
            <person name="Mereny Z."/>
            <person name="Hegedus B."/>
            <person name="Baldrian P."/>
            <person name="Stursova M."/>
            <person name="Weitz H."/>
            <person name="Taylor A."/>
            <person name="Grigoriev I.V."/>
            <person name="Nagy L.G."/>
            <person name="Martin F."/>
            <person name="Kauserud H."/>
        </authorList>
    </citation>
    <scope>NUCLEOTIDE SEQUENCE</scope>
    <source>
        <strain evidence="7">9144</strain>
    </source>
</reference>
<dbReference type="GO" id="GO:0016491">
    <property type="term" value="F:oxidoreductase activity"/>
    <property type="evidence" value="ECO:0007669"/>
    <property type="project" value="UniProtKB-KW"/>
</dbReference>
<dbReference type="Gene3D" id="3.20.20.70">
    <property type="entry name" value="Aldolase class I"/>
    <property type="match status" value="1"/>
</dbReference>
<keyword evidence="3" id="KW-0288">FMN</keyword>
<evidence type="ECO:0000256" key="4">
    <source>
        <dbReference type="ARBA" id="ARBA00023002"/>
    </source>
</evidence>
<dbReference type="PANTHER" id="PTHR43656">
    <property type="entry name" value="BINDING OXIDOREDUCTASE, PUTATIVE (AFU_ORTHOLOGUE AFUA_2G08260)-RELATED"/>
    <property type="match status" value="1"/>
</dbReference>
<dbReference type="InterPro" id="IPR001155">
    <property type="entry name" value="OxRdtase_FMN_N"/>
</dbReference>
<evidence type="ECO:0000313" key="8">
    <source>
        <dbReference type="Proteomes" id="UP001219525"/>
    </source>
</evidence>
<keyword evidence="8" id="KW-1185">Reference proteome</keyword>
<proteinExistence type="inferred from homology"/>
<evidence type="ECO:0000256" key="3">
    <source>
        <dbReference type="ARBA" id="ARBA00022643"/>
    </source>
</evidence>
<organism evidence="7 8">
    <name type="scientific">Mycena pura</name>
    <dbReference type="NCBI Taxonomy" id="153505"/>
    <lineage>
        <taxon>Eukaryota</taxon>
        <taxon>Fungi</taxon>
        <taxon>Dikarya</taxon>
        <taxon>Basidiomycota</taxon>
        <taxon>Agaricomycotina</taxon>
        <taxon>Agaricomycetes</taxon>
        <taxon>Agaricomycetidae</taxon>
        <taxon>Agaricales</taxon>
        <taxon>Marasmiineae</taxon>
        <taxon>Mycenaceae</taxon>
        <taxon>Mycena</taxon>
    </lineage>
</organism>
<name>A0AAD6VFQ8_9AGAR</name>
<keyword evidence="4" id="KW-0560">Oxidoreductase</keyword>
<protein>
    <recommendedName>
        <fullName evidence="6">NADH:flavin oxidoreductase/NADH oxidase N-terminal domain-containing protein</fullName>
    </recommendedName>
</protein>
<feature type="region of interest" description="Disordered" evidence="5">
    <location>
        <begin position="215"/>
        <end position="238"/>
    </location>
</feature>
<dbReference type="Proteomes" id="UP001219525">
    <property type="component" value="Unassembled WGS sequence"/>
</dbReference>
<comment type="similarity">
    <text evidence="1">Belongs to the NADH:flavin oxidoreductase/NADH oxidase family.</text>
</comment>
<keyword evidence="2" id="KW-0285">Flavoprotein</keyword>
<dbReference type="AlphaFoldDB" id="A0AAD6VFQ8"/>